<reference evidence="1" key="1">
    <citation type="journal article" date="2014" name="Int. J. Syst. Evol. Microbiol.">
        <title>Complete genome sequence of Corynebacterium casei LMG S-19264T (=DSM 44701T), isolated from a smear-ripened cheese.</title>
        <authorList>
            <consortium name="US DOE Joint Genome Institute (JGI-PGF)"/>
            <person name="Walter F."/>
            <person name="Albersmeier A."/>
            <person name="Kalinowski J."/>
            <person name="Ruckert C."/>
        </authorList>
    </citation>
    <scope>NUCLEOTIDE SEQUENCE</scope>
    <source>
        <strain evidence="1">JCM 31311</strain>
    </source>
</reference>
<keyword evidence="2" id="KW-1185">Reference proteome</keyword>
<evidence type="ECO:0000313" key="1">
    <source>
        <dbReference type="EMBL" id="GGR35196.1"/>
    </source>
</evidence>
<dbReference type="CDD" id="cd07822">
    <property type="entry name" value="SRPBCC_4"/>
    <property type="match status" value="1"/>
</dbReference>
<protein>
    <recommendedName>
        <fullName evidence="3">SRPBCC domain-containing protein</fullName>
    </recommendedName>
</protein>
<organism evidence="1 2">
    <name type="scientific">Deinococcus ruber</name>
    <dbReference type="NCBI Taxonomy" id="1848197"/>
    <lineage>
        <taxon>Bacteria</taxon>
        <taxon>Thermotogati</taxon>
        <taxon>Deinococcota</taxon>
        <taxon>Deinococci</taxon>
        <taxon>Deinococcales</taxon>
        <taxon>Deinococcaceae</taxon>
        <taxon>Deinococcus</taxon>
    </lineage>
</organism>
<dbReference type="SUPFAM" id="SSF55961">
    <property type="entry name" value="Bet v1-like"/>
    <property type="match status" value="1"/>
</dbReference>
<accession>A0A918FFT2</accession>
<proteinExistence type="predicted"/>
<reference evidence="1" key="2">
    <citation type="submission" date="2020-09" db="EMBL/GenBank/DDBJ databases">
        <authorList>
            <person name="Sun Q."/>
            <person name="Ohkuma M."/>
        </authorList>
    </citation>
    <scope>NUCLEOTIDE SEQUENCE</scope>
    <source>
        <strain evidence="1">JCM 31311</strain>
    </source>
</reference>
<dbReference type="EMBL" id="BMQL01000067">
    <property type="protein sequence ID" value="GGR35196.1"/>
    <property type="molecule type" value="Genomic_DNA"/>
</dbReference>
<dbReference type="Gene3D" id="3.30.530.20">
    <property type="match status" value="1"/>
</dbReference>
<comment type="caution">
    <text evidence="1">The sequence shown here is derived from an EMBL/GenBank/DDBJ whole genome shotgun (WGS) entry which is preliminary data.</text>
</comment>
<sequence>MPRAARAEITLQAPLERVFELLVDFGAYRRWNPFVVDVTGAARAAEGVQMRFRLRWREGRYIHSDERVTRVHPPADGAALVAWRYDSPLAHWGLLRSERVQTLRRLPNGHTAYTTEEVFHGPAAAFVPVQWVQAGFKAQARAMNDDLSSSTPAVSPEDLSG</sequence>
<dbReference type="InterPro" id="IPR019587">
    <property type="entry name" value="Polyketide_cyclase/dehydratase"/>
</dbReference>
<dbReference type="AlphaFoldDB" id="A0A918FFT2"/>
<gene>
    <name evidence="1" type="ORF">GCM10008957_51440</name>
</gene>
<dbReference type="RefSeq" id="WP_189093389.1">
    <property type="nucleotide sequence ID" value="NZ_BMQL01000067.1"/>
</dbReference>
<name>A0A918FFT2_9DEIO</name>
<evidence type="ECO:0008006" key="3">
    <source>
        <dbReference type="Google" id="ProtNLM"/>
    </source>
</evidence>
<evidence type="ECO:0000313" key="2">
    <source>
        <dbReference type="Proteomes" id="UP000603865"/>
    </source>
</evidence>
<dbReference type="Proteomes" id="UP000603865">
    <property type="component" value="Unassembled WGS sequence"/>
</dbReference>
<dbReference type="InterPro" id="IPR023393">
    <property type="entry name" value="START-like_dom_sf"/>
</dbReference>
<dbReference type="Pfam" id="PF10604">
    <property type="entry name" value="Polyketide_cyc2"/>
    <property type="match status" value="1"/>
</dbReference>